<reference evidence="20" key="1">
    <citation type="journal article" date="2019" name="Nat. Commun.">
        <title>The genome of broomcorn millet.</title>
        <authorList>
            <person name="Zou C."/>
            <person name="Miki D."/>
            <person name="Li D."/>
            <person name="Tang Q."/>
            <person name="Xiao L."/>
            <person name="Rajput S."/>
            <person name="Deng P."/>
            <person name="Jia W."/>
            <person name="Huang R."/>
            <person name="Zhang M."/>
            <person name="Sun Y."/>
            <person name="Hu J."/>
            <person name="Fu X."/>
            <person name="Schnable P.S."/>
            <person name="Li F."/>
            <person name="Zhang H."/>
            <person name="Feng B."/>
            <person name="Zhu X."/>
            <person name="Liu R."/>
            <person name="Schnable J.C."/>
            <person name="Zhu J.-K."/>
            <person name="Zhang H."/>
        </authorList>
    </citation>
    <scope>NUCLEOTIDE SEQUENCE [LARGE SCALE GENOMIC DNA]</scope>
</reference>
<dbReference type="NCBIfam" id="TIGR00993">
    <property type="entry name" value="3a0901s04IAP86"/>
    <property type="match status" value="1"/>
</dbReference>
<comment type="caution">
    <text evidence="19">The sequence shown here is derived from an EMBL/GenBank/DDBJ whole genome shotgun (WGS) entry which is preliminary data.</text>
</comment>
<dbReference type="InterPro" id="IPR005690">
    <property type="entry name" value="Toc86_159"/>
</dbReference>
<evidence type="ECO:0000313" key="19">
    <source>
        <dbReference type="EMBL" id="RLN00406.1"/>
    </source>
</evidence>
<comment type="similarity">
    <text evidence="16">Belongs to the TRAFAC class TrmE-Era-EngA-EngB-Septin-like GTPase superfamily. AIG1/Toc34/Toc159-like paraseptin GTPase family. TOC159 subfamily.</text>
</comment>
<dbReference type="GO" id="GO:0009707">
    <property type="term" value="C:chloroplast outer membrane"/>
    <property type="evidence" value="ECO:0007669"/>
    <property type="project" value="UniProtKB-SubCell"/>
</dbReference>
<keyword evidence="9" id="KW-1002">Plastid outer membrane</keyword>
<keyword evidence="14" id="KW-0472">Membrane</keyword>
<keyword evidence="8" id="KW-0378">Hydrolase</keyword>
<dbReference type="OrthoDB" id="8954335at2759"/>
<dbReference type="STRING" id="4540.A0A3L6RD50"/>
<evidence type="ECO:0000256" key="6">
    <source>
        <dbReference type="ARBA" id="ARBA00022723"/>
    </source>
</evidence>
<keyword evidence="13" id="KW-0342">GTP-binding</keyword>
<keyword evidence="11" id="KW-0653">Protein transport</keyword>
<dbReference type="Pfam" id="PF04548">
    <property type="entry name" value="AIG1"/>
    <property type="match status" value="1"/>
</dbReference>
<dbReference type="GO" id="GO:0046872">
    <property type="term" value="F:metal ion binding"/>
    <property type="evidence" value="ECO:0007669"/>
    <property type="project" value="UniProtKB-KW"/>
</dbReference>
<dbReference type="GO" id="GO:0015031">
    <property type="term" value="P:protein transport"/>
    <property type="evidence" value="ECO:0007669"/>
    <property type="project" value="UniProtKB-KW"/>
</dbReference>
<evidence type="ECO:0000256" key="15">
    <source>
        <dbReference type="ARBA" id="ARBA00023766"/>
    </source>
</evidence>
<feature type="region of interest" description="Disordered" evidence="17">
    <location>
        <begin position="104"/>
        <end position="143"/>
    </location>
</feature>
<dbReference type="Proteomes" id="UP000275267">
    <property type="component" value="Unassembled WGS sequence"/>
</dbReference>
<protein>
    <recommendedName>
        <fullName evidence="18">AIG1-type G domain-containing protein</fullName>
    </recommendedName>
</protein>
<evidence type="ECO:0000256" key="5">
    <source>
        <dbReference type="ARBA" id="ARBA00022692"/>
    </source>
</evidence>
<evidence type="ECO:0000256" key="7">
    <source>
        <dbReference type="ARBA" id="ARBA00022741"/>
    </source>
</evidence>
<evidence type="ECO:0000256" key="8">
    <source>
        <dbReference type="ARBA" id="ARBA00022801"/>
    </source>
</evidence>
<keyword evidence="2" id="KW-0813">Transport</keyword>
<evidence type="ECO:0000256" key="12">
    <source>
        <dbReference type="ARBA" id="ARBA00022989"/>
    </source>
</evidence>
<evidence type="ECO:0000256" key="4">
    <source>
        <dbReference type="ARBA" id="ARBA00022640"/>
    </source>
</evidence>
<feature type="domain" description="AIG1-type G" evidence="18">
    <location>
        <begin position="849"/>
        <end position="1078"/>
    </location>
</feature>
<keyword evidence="6" id="KW-0479">Metal-binding</keyword>
<evidence type="ECO:0000256" key="10">
    <source>
        <dbReference type="ARBA" id="ARBA00022842"/>
    </source>
</evidence>
<dbReference type="PANTHER" id="PTHR10903">
    <property type="entry name" value="GTPASE, IMAP FAMILY MEMBER-RELATED"/>
    <property type="match status" value="1"/>
</dbReference>
<dbReference type="GO" id="GO:0003924">
    <property type="term" value="F:GTPase activity"/>
    <property type="evidence" value="ECO:0007669"/>
    <property type="project" value="InterPro"/>
</dbReference>
<feature type="region of interest" description="Disordered" evidence="17">
    <location>
        <begin position="237"/>
        <end position="257"/>
    </location>
</feature>
<evidence type="ECO:0000259" key="18">
    <source>
        <dbReference type="PROSITE" id="PS51720"/>
    </source>
</evidence>
<evidence type="ECO:0000256" key="9">
    <source>
        <dbReference type="ARBA" id="ARBA00022805"/>
    </source>
</evidence>
<evidence type="ECO:0000256" key="13">
    <source>
        <dbReference type="ARBA" id="ARBA00023134"/>
    </source>
</evidence>
<dbReference type="InterPro" id="IPR045058">
    <property type="entry name" value="GIMA/IAN/Toc"/>
</dbReference>
<dbReference type="GO" id="GO:0045036">
    <property type="term" value="P:protein targeting to chloroplast"/>
    <property type="evidence" value="ECO:0007669"/>
    <property type="project" value="InterPro"/>
</dbReference>
<evidence type="ECO:0000256" key="17">
    <source>
        <dbReference type="SAM" id="MobiDB-lite"/>
    </source>
</evidence>
<gene>
    <name evidence="19" type="ORF">C2845_PM06G06880</name>
</gene>
<evidence type="ECO:0000256" key="16">
    <source>
        <dbReference type="ARBA" id="ARBA00023775"/>
    </source>
</evidence>
<proteinExistence type="inferred from homology"/>
<dbReference type="InterPro" id="IPR027417">
    <property type="entry name" value="P-loop_NTPase"/>
</dbReference>
<dbReference type="FunFam" id="3.40.50.300:FF:000413">
    <property type="entry name" value="Translocase of chloroplast 120, chloroplastic"/>
    <property type="match status" value="1"/>
</dbReference>
<dbReference type="Pfam" id="PF11886">
    <property type="entry name" value="TOC159_MAD"/>
    <property type="match status" value="1"/>
</dbReference>
<evidence type="ECO:0000256" key="3">
    <source>
        <dbReference type="ARBA" id="ARBA00022528"/>
    </source>
</evidence>
<keyword evidence="10" id="KW-0460">Magnesium</keyword>
<dbReference type="PROSITE" id="PS51720">
    <property type="entry name" value="G_AIG1"/>
    <property type="match status" value="1"/>
</dbReference>
<dbReference type="InterPro" id="IPR006703">
    <property type="entry name" value="G_AIG1"/>
</dbReference>
<dbReference type="CDD" id="cd01853">
    <property type="entry name" value="Toc34_like"/>
    <property type="match status" value="1"/>
</dbReference>
<comment type="cofactor">
    <cofactor evidence="1">
        <name>Mg(2+)</name>
        <dbReference type="ChEBI" id="CHEBI:18420"/>
    </cofactor>
</comment>
<dbReference type="GO" id="GO:0005525">
    <property type="term" value="F:GTP binding"/>
    <property type="evidence" value="ECO:0007669"/>
    <property type="project" value="UniProtKB-KW"/>
</dbReference>
<dbReference type="EMBL" id="PQIB02000009">
    <property type="protein sequence ID" value="RLN00406.1"/>
    <property type="molecule type" value="Genomic_DNA"/>
</dbReference>
<sequence length="1462" mass="159021">MAATTDNTLVAFVEEQNPASAVAKEEPPKKAELAVATANEAASLAPLVDENLAPMEKEASKKVEMLAAAEEGKEAFKKVMVNEEDKEMKGVGLEGKGRSFTGLKVVNSEAEGDTGGDNCGEVEKAEEDSKGGSLGATEAMNDDVSEVPAMQDTKLVASTLEPAPTPMVQSKLENGELEEEDASLASPDVLESVKGGELQEEQHKKEQVGVGVEAKVVDKIGDDTEFVVAKVKPEPEGEKVKEVGSRGADGGKLGEKEATDDTMVVGGEEGSEGSMEKDVHVPTSEASTVIVNDGRIVEFALESADNVLENIPRIEQNAEGQATANEVVEDVGVDKNTMVENIADVVEEGIDIKKHIEDMKNDVGGELEAQKMKVVISMVEPTPMPSVESKSEDYELREEDASIASHEALEGEERVQLWEEVGAIVQAKVADDAGNAMAEDEKLKPECKKLEEVGFGDENGRKLGKQKEVEVSIVSIEAADLEDKLASLTEANRELSYQKESTNHIISMGGEEAMEELIQKDVDVPTSEMHKEVENVAVVVEVVDIEKHKEAVKDDVSREPVVQDTCAIVPMVEPVPIPGMESNLENSELGEADASLASPNAPKGDKRGELWEDEEVGVVAVELEDKLAPFAEANTELGYQKQASDDTVAVGGEALKESTEKVVDVPMSEARSVVVNDGCIEKAALESTNSVLEDSLGIEQYAEGQATASEVVEGVGVEKPLEVENVVVVVEDADVKKYAEAEHVAAVHAQSNLFSSAELAVTADPIEEMTEEEKNLHDKVELIQVKFLRLVYRLGATFEETVTSQVLYRLSLVEGIMHMHGRQTNQDFSLDNARKKAFILEAEGKEDLNFTCNILVLGKTGVGKSATINSIFGEDKSKTDAFSLATTSVQEYFGDVHGIKIRIIDTPGFQASVMDQGSNRKILTAIKKYTKKCSPDIIVYVDRLDSLSHDFNDLPLLKTITSVLGSSVWFNAIVALTHAASAPPEGLNGAPVTYEVLMAQRSHIIHQSIRQAAGDMRLMNPIALVENHPSCRRNHEGHKVLPNGQSWRHQMLLLFYSSKILSEDNSLLKSQDPNPREIFGFHFQPLPFMLSSLLQSRAHPKLSVEQGGNEGDFHIELDDYSNVQQDGDEEKHDQLLPFKPLTKAHLARVTRKQKKQWKDEICKLKEMKKRGETDLDDYGYANIADNVSVPLPNIVLPPSFDCDNPTYRYRFLEPTSTILSRPVLDAHGWDHDYGYDGVSMEETLAILDRFSANVAVQVTKDKKEFTIHMDSSIAAKHGENASSLAGFDIKTVGRQPVYILHGETKIIKNIKKNETTGGFSVTFLGDTVATGLKVEDQLSLGKRLSLVASIGAMQVQGDTAYGANLEACLNGKHYPIGQSRSTLGLSLMKWRRDLALGANLQSQFSIARGSKMALRLGLNDKLSGQITVRTSTSDQVQIALLGLVSVAASIYKSFRPSEPSSI</sequence>
<keyword evidence="3" id="KW-0150">Chloroplast</keyword>
<dbReference type="Gene3D" id="3.40.50.300">
    <property type="entry name" value="P-loop containing nucleotide triphosphate hydrolases"/>
    <property type="match status" value="1"/>
</dbReference>
<keyword evidence="7" id="KW-0547">Nucleotide-binding</keyword>
<keyword evidence="4" id="KW-0934">Plastid</keyword>
<evidence type="ECO:0000256" key="11">
    <source>
        <dbReference type="ARBA" id="ARBA00022927"/>
    </source>
</evidence>
<organism evidence="19 20">
    <name type="scientific">Panicum miliaceum</name>
    <name type="common">Proso millet</name>
    <name type="synonym">Broomcorn millet</name>
    <dbReference type="NCBI Taxonomy" id="4540"/>
    <lineage>
        <taxon>Eukaryota</taxon>
        <taxon>Viridiplantae</taxon>
        <taxon>Streptophyta</taxon>
        <taxon>Embryophyta</taxon>
        <taxon>Tracheophyta</taxon>
        <taxon>Spermatophyta</taxon>
        <taxon>Magnoliopsida</taxon>
        <taxon>Liliopsida</taxon>
        <taxon>Poales</taxon>
        <taxon>Poaceae</taxon>
        <taxon>PACMAD clade</taxon>
        <taxon>Panicoideae</taxon>
        <taxon>Panicodae</taxon>
        <taxon>Paniceae</taxon>
        <taxon>Panicinae</taxon>
        <taxon>Panicum</taxon>
        <taxon>Panicum sect. Panicum</taxon>
    </lineage>
</organism>
<keyword evidence="20" id="KW-1185">Reference proteome</keyword>
<evidence type="ECO:0000256" key="2">
    <source>
        <dbReference type="ARBA" id="ARBA00022448"/>
    </source>
</evidence>
<accession>A0A3L6RD50</accession>
<name>A0A3L6RD50_PANMI</name>
<comment type="subcellular location">
    <subcellularLocation>
        <location evidence="15">Plastid</location>
        <location evidence="15">Chloroplast outer membrane</location>
        <topology evidence="15">Single-pass membrane protein</topology>
    </subcellularLocation>
</comment>
<feature type="compositionally biased region" description="Basic and acidic residues" evidence="17">
    <location>
        <begin position="121"/>
        <end position="130"/>
    </location>
</feature>
<evidence type="ECO:0000313" key="20">
    <source>
        <dbReference type="Proteomes" id="UP000275267"/>
    </source>
</evidence>
<feature type="region of interest" description="Disordered" evidence="17">
    <location>
        <begin position="159"/>
        <end position="187"/>
    </location>
</feature>
<dbReference type="SUPFAM" id="SSF52540">
    <property type="entry name" value="P-loop containing nucleoside triphosphate hydrolases"/>
    <property type="match status" value="1"/>
</dbReference>
<evidence type="ECO:0000256" key="14">
    <source>
        <dbReference type="ARBA" id="ARBA00023136"/>
    </source>
</evidence>
<dbReference type="InterPro" id="IPR024283">
    <property type="entry name" value="TOC159_MAD"/>
</dbReference>
<keyword evidence="5" id="KW-0812">Transmembrane</keyword>
<keyword evidence="12" id="KW-1133">Transmembrane helix</keyword>
<dbReference type="PANTHER" id="PTHR10903:SF120">
    <property type="entry name" value="TRANSLOCASE OF CHLOROPLAST 159, CHLOROPLASTIC"/>
    <property type="match status" value="1"/>
</dbReference>
<evidence type="ECO:0000256" key="1">
    <source>
        <dbReference type="ARBA" id="ARBA00001946"/>
    </source>
</evidence>